<feature type="compositionally biased region" description="Basic and acidic residues" evidence="1">
    <location>
        <begin position="82"/>
        <end position="94"/>
    </location>
</feature>
<feature type="region of interest" description="Disordered" evidence="1">
    <location>
        <begin position="69"/>
        <end position="236"/>
    </location>
</feature>
<dbReference type="Proteomes" id="UP001196661">
    <property type="component" value="Unassembled WGS sequence"/>
</dbReference>
<protein>
    <submittedName>
        <fullName evidence="3">Uncharacterized protein</fullName>
    </submittedName>
</protein>
<keyword evidence="2" id="KW-0472">Membrane</keyword>
<evidence type="ECO:0000313" key="3">
    <source>
        <dbReference type="EMBL" id="MBT9310720.1"/>
    </source>
</evidence>
<evidence type="ECO:0000256" key="2">
    <source>
        <dbReference type="SAM" id="Phobius"/>
    </source>
</evidence>
<accession>A0ABS5Y134</accession>
<feature type="transmembrane region" description="Helical" evidence="2">
    <location>
        <begin position="27"/>
        <end position="45"/>
    </location>
</feature>
<feature type="compositionally biased region" description="Acidic residues" evidence="1">
    <location>
        <begin position="174"/>
        <end position="184"/>
    </location>
</feature>
<dbReference type="EMBL" id="JADOER010000002">
    <property type="protein sequence ID" value="MBT9310720.1"/>
    <property type="molecule type" value="Genomic_DNA"/>
</dbReference>
<keyword evidence="4" id="KW-1185">Reference proteome</keyword>
<dbReference type="RefSeq" id="WP_215616632.1">
    <property type="nucleotide sequence ID" value="NZ_JADOER010000002.1"/>
</dbReference>
<feature type="compositionally biased region" description="Low complexity" evidence="1">
    <location>
        <begin position="206"/>
        <end position="227"/>
    </location>
</feature>
<name>A0ABS5Y134_9CYAN</name>
<gene>
    <name evidence="3" type="ORF">IXB28_00750</name>
</gene>
<sequence>MQMIPPPAKPTVQSFKSQTGNGAKRRWIFLGATATVASVIGIALGSTVRFQVASGEVAPLFKPQQDFPPLAEWPPAVPSEQDNNRELDAWDRVTEVPQLVYNDVPDDGPEPFDDYAADSSLDAEQDAVADDELPPVSENFASSRDDFSSSRFDYDRDSFPDSTVPAPPVLGDTQLDDLPADEADSWTSDRQSFADEDDSDRWSPNPAESSDVSSDADPALPAAAELPPFRDDDFID</sequence>
<evidence type="ECO:0000313" key="4">
    <source>
        <dbReference type="Proteomes" id="UP001196661"/>
    </source>
</evidence>
<proteinExistence type="predicted"/>
<feature type="compositionally biased region" description="Basic and acidic residues" evidence="1">
    <location>
        <begin position="143"/>
        <end position="159"/>
    </location>
</feature>
<keyword evidence="2" id="KW-0812">Transmembrane</keyword>
<feature type="compositionally biased region" description="Acidic residues" evidence="1">
    <location>
        <begin position="104"/>
        <end position="133"/>
    </location>
</feature>
<organism evidence="3 4">
    <name type="scientific">Leptothoe kymatousa TAU-MAC 1615</name>
    <dbReference type="NCBI Taxonomy" id="2364775"/>
    <lineage>
        <taxon>Bacteria</taxon>
        <taxon>Bacillati</taxon>
        <taxon>Cyanobacteriota</taxon>
        <taxon>Cyanophyceae</taxon>
        <taxon>Nodosilineales</taxon>
        <taxon>Cymatolegaceae</taxon>
        <taxon>Leptothoe</taxon>
        <taxon>Leptothoe kymatousa</taxon>
    </lineage>
</organism>
<keyword evidence="2" id="KW-1133">Transmembrane helix</keyword>
<comment type="caution">
    <text evidence="3">The sequence shown here is derived from an EMBL/GenBank/DDBJ whole genome shotgun (WGS) entry which is preliminary data.</text>
</comment>
<reference evidence="3 4" key="1">
    <citation type="journal article" date="2021" name="Mar. Drugs">
        <title>Genome Reduction and Secondary Metabolism of the Marine Sponge-Associated Cyanobacterium Leptothoe.</title>
        <authorList>
            <person name="Konstantinou D."/>
            <person name="Popin R.V."/>
            <person name="Fewer D.P."/>
            <person name="Sivonen K."/>
            <person name="Gkelis S."/>
        </authorList>
    </citation>
    <scope>NUCLEOTIDE SEQUENCE [LARGE SCALE GENOMIC DNA]</scope>
    <source>
        <strain evidence="3 4">TAU-MAC 1615</strain>
    </source>
</reference>
<evidence type="ECO:0000256" key="1">
    <source>
        <dbReference type="SAM" id="MobiDB-lite"/>
    </source>
</evidence>